<evidence type="ECO:0000256" key="9">
    <source>
        <dbReference type="SAM" id="MobiDB-lite"/>
    </source>
</evidence>
<evidence type="ECO:0000256" key="5">
    <source>
        <dbReference type="ARBA" id="ARBA00022771"/>
    </source>
</evidence>
<protein>
    <recommendedName>
        <fullName evidence="2">RING-type E3 ubiquitin transferase</fullName>
        <ecNumber evidence="2">2.3.2.27</ecNumber>
    </recommendedName>
</protein>
<organism evidence="11 12">
    <name type="scientific">Biomphalaria pfeifferi</name>
    <name type="common">Bloodfluke planorb</name>
    <name type="synonym">Freshwater snail</name>
    <dbReference type="NCBI Taxonomy" id="112525"/>
    <lineage>
        <taxon>Eukaryota</taxon>
        <taxon>Metazoa</taxon>
        <taxon>Spiralia</taxon>
        <taxon>Lophotrochozoa</taxon>
        <taxon>Mollusca</taxon>
        <taxon>Gastropoda</taxon>
        <taxon>Heterobranchia</taxon>
        <taxon>Euthyneura</taxon>
        <taxon>Panpulmonata</taxon>
        <taxon>Hygrophila</taxon>
        <taxon>Lymnaeoidea</taxon>
        <taxon>Planorbidae</taxon>
        <taxon>Biomphalaria</taxon>
    </lineage>
</organism>
<keyword evidence="4" id="KW-0479">Metal-binding</keyword>
<evidence type="ECO:0000256" key="6">
    <source>
        <dbReference type="ARBA" id="ARBA00022786"/>
    </source>
</evidence>
<dbReference type="InterPro" id="IPR013083">
    <property type="entry name" value="Znf_RING/FYVE/PHD"/>
</dbReference>
<sequence>MSSDDELLALQLQEEEIATAGLQCTLFEGTLDAEGRNNLEIARILSLEEENLASEHLIKLIKKNGDLPDAAFQELVSRCQQEITQSCAQKPCSVLQQEEASAIDINNSTYQEDNDDATYQMIARVVQKEEADSYSYHNALQLQQQEKEEMEIDATSDTIARITQQDEMQTLSYHSALRLQEEENDRMTNDISQAKLFNNNAVSFPNSSRTKINDFFIPTDEVDEIDADCEIIGATAAAPLLHHNTLKKDLNLATDEQMARLIQEEEDAEELAQSVELALKLQTEEEAKAKRRGHGSLRDSAYRNTFPGMPHRGQKAEERQPRHLTGVRSRPPFNFQPMRQVLAARNHVPAEDLFYEDMNQAVIQSFGNFSDHNDDDPPFLLPPGLEGFNIEPGQNLDIITIPDNSNYEELIALSESIGEVSCGLSVAQINTFPVKRWRADVGATKGEGDNCSICISNFENNEEVRRLPCKHEFHKKCVDPWIKDKPNCPTCRADLKEKMKSK</sequence>
<evidence type="ECO:0000256" key="8">
    <source>
        <dbReference type="PROSITE-ProRule" id="PRU00175"/>
    </source>
</evidence>
<feature type="region of interest" description="Disordered" evidence="9">
    <location>
        <begin position="286"/>
        <end position="331"/>
    </location>
</feature>
<reference evidence="11" key="2">
    <citation type="submission" date="2023-04" db="EMBL/GenBank/DDBJ databases">
        <authorList>
            <person name="Bu L."/>
            <person name="Lu L."/>
            <person name="Laidemitt M.R."/>
            <person name="Zhang S.M."/>
            <person name="Mutuku M."/>
            <person name="Mkoji G."/>
            <person name="Steinauer M."/>
            <person name="Loker E.S."/>
        </authorList>
    </citation>
    <scope>NUCLEOTIDE SEQUENCE</scope>
    <source>
        <strain evidence="11">KasaAsao</strain>
        <tissue evidence="11">Whole Snail</tissue>
    </source>
</reference>
<dbReference type="Proteomes" id="UP001233172">
    <property type="component" value="Unassembled WGS sequence"/>
</dbReference>
<dbReference type="PROSITE" id="PS50089">
    <property type="entry name" value="ZF_RING_2"/>
    <property type="match status" value="1"/>
</dbReference>
<dbReference type="CDD" id="cd16454">
    <property type="entry name" value="RING-H2_PA-TM-RING"/>
    <property type="match status" value="1"/>
</dbReference>
<reference evidence="11" key="1">
    <citation type="journal article" date="2023" name="PLoS Negl. Trop. Dis.">
        <title>A genome sequence for Biomphalaria pfeifferi, the major vector snail for the human-infecting parasite Schistosoma mansoni.</title>
        <authorList>
            <person name="Bu L."/>
            <person name="Lu L."/>
            <person name="Laidemitt M.R."/>
            <person name="Zhang S.M."/>
            <person name="Mutuku M."/>
            <person name="Mkoji G."/>
            <person name="Steinauer M."/>
            <person name="Loker E.S."/>
        </authorList>
    </citation>
    <scope>NUCLEOTIDE SEQUENCE</scope>
    <source>
        <strain evidence="11">KasaAsao</strain>
    </source>
</reference>
<evidence type="ECO:0000313" key="12">
    <source>
        <dbReference type="Proteomes" id="UP001233172"/>
    </source>
</evidence>
<dbReference type="Pfam" id="PF13639">
    <property type="entry name" value="zf-RING_2"/>
    <property type="match status" value="1"/>
</dbReference>
<dbReference type="GO" id="GO:0061630">
    <property type="term" value="F:ubiquitin protein ligase activity"/>
    <property type="evidence" value="ECO:0007669"/>
    <property type="project" value="UniProtKB-EC"/>
</dbReference>
<comment type="catalytic activity">
    <reaction evidence="1">
        <text>S-ubiquitinyl-[E2 ubiquitin-conjugating enzyme]-L-cysteine + [acceptor protein]-L-lysine = [E2 ubiquitin-conjugating enzyme]-L-cysteine + N(6)-ubiquitinyl-[acceptor protein]-L-lysine.</text>
        <dbReference type="EC" id="2.3.2.27"/>
    </reaction>
</comment>
<name>A0AAD8BMV8_BIOPF</name>
<evidence type="ECO:0000256" key="1">
    <source>
        <dbReference type="ARBA" id="ARBA00000900"/>
    </source>
</evidence>
<gene>
    <name evidence="11" type="ORF">Bpfe_013008</name>
</gene>
<dbReference type="SMART" id="SM00184">
    <property type="entry name" value="RING"/>
    <property type="match status" value="1"/>
</dbReference>
<keyword evidence="12" id="KW-1185">Reference proteome</keyword>
<evidence type="ECO:0000259" key="10">
    <source>
        <dbReference type="PROSITE" id="PS50089"/>
    </source>
</evidence>
<evidence type="ECO:0000256" key="3">
    <source>
        <dbReference type="ARBA" id="ARBA00022679"/>
    </source>
</evidence>
<keyword evidence="3" id="KW-0808">Transferase</keyword>
<dbReference type="EC" id="2.3.2.27" evidence="2"/>
<dbReference type="SUPFAM" id="SSF57850">
    <property type="entry name" value="RING/U-box"/>
    <property type="match status" value="1"/>
</dbReference>
<proteinExistence type="predicted"/>
<accession>A0AAD8BMV8</accession>
<dbReference type="AlphaFoldDB" id="A0AAD8BMV8"/>
<dbReference type="Gene3D" id="3.30.40.10">
    <property type="entry name" value="Zinc/RING finger domain, C3HC4 (zinc finger)"/>
    <property type="match status" value="1"/>
</dbReference>
<keyword evidence="5 8" id="KW-0863">Zinc-finger</keyword>
<dbReference type="InterPro" id="IPR001841">
    <property type="entry name" value="Znf_RING"/>
</dbReference>
<dbReference type="EMBL" id="JASAOG010000054">
    <property type="protein sequence ID" value="KAK0057490.1"/>
    <property type="molecule type" value="Genomic_DNA"/>
</dbReference>
<evidence type="ECO:0000256" key="7">
    <source>
        <dbReference type="ARBA" id="ARBA00022833"/>
    </source>
</evidence>
<dbReference type="InterPro" id="IPR045191">
    <property type="entry name" value="MBR1/2-like"/>
</dbReference>
<evidence type="ECO:0000256" key="4">
    <source>
        <dbReference type="ARBA" id="ARBA00022723"/>
    </source>
</evidence>
<evidence type="ECO:0000256" key="2">
    <source>
        <dbReference type="ARBA" id="ARBA00012483"/>
    </source>
</evidence>
<keyword evidence="7" id="KW-0862">Zinc</keyword>
<keyword evidence="6" id="KW-0833">Ubl conjugation pathway</keyword>
<evidence type="ECO:0000313" key="11">
    <source>
        <dbReference type="EMBL" id="KAK0057490.1"/>
    </source>
</evidence>
<dbReference type="PANTHER" id="PTHR22937:SF65">
    <property type="entry name" value="E3 UBIQUITIN-PROTEIN LIGASE ARK2C"/>
    <property type="match status" value="1"/>
</dbReference>
<dbReference type="GO" id="GO:0008270">
    <property type="term" value="F:zinc ion binding"/>
    <property type="evidence" value="ECO:0007669"/>
    <property type="project" value="UniProtKB-KW"/>
</dbReference>
<comment type="caution">
    <text evidence="11">The sequence shown here is derived from an EMBL/GenBank/DDBJ whole genome shotgun (WGS) entry which is preliminary data.</text>
</comment>
<feature type="domain" description="RING-type" evidence="10">
    <location>
        <begin position="451"/>
        <end position="492"/>
    </location>
</feature>
<dbReference type="PANTHER" id="PTHR22937">
    <property type="entry name" value="E3 UBIQUITIN-PROTEIN LIGASE RNF165"/>
    <property type="match status" value="1"/>
</dbReference>